<name>A0A812PZD4_9DINO</name>
<sequence length="661" mass="71095">MGSLLSSPPSSRATFTVASVEELLAKVPPLTLPPATQELAGARVLIIGGSIGGAAAAACLRAAGFRNVLVAERSDGPQPGAGIGVDEVTVAVLKGLGVPLAAADKAPAGGVVLQRMRWEEERLVSGHTVLRQPLPYFATRYVQLQQGLQQILPRDSISFGRKALRVERRGHGTGDLNGTGDAALRVHFSSGDPIDCDLCICADGPRSAFREQLQLEDPRKELRFAGYTAWRGIVKEDDLPEQTRNSLHSTYPLYGNCLYFTMRECGGGHAVLYDLGDGLLNWLIYETRPEPVAEAGRTTSAASDADVRRLHSEARDVWGEALGAVIEATPEPFWNDVYDIAEPLSSLAATEGPFAGCAALLGDAAHPVTPHMAKGSNMAVHDAFVLAAAASKASTISELLAVYSEARAEETRRCVLLSRHLGWLRNGQLQLNAAEGTAATQAGPPQDEATFLQLLAKASLPTRTLPAGGDFEAVWRHIDAQLPEEQRGYFLQRPPAEGPAAIVSPVAALRGSLEVACVNHVSRETSDVARLARFYEEVLGFERLPRPDFGFGGVWLRLPGAGNQALHIIEADPELRRREVPETAALRPLRDSWLLGGLPERHIRRSHHIALTVPDIEAARSTLQAHGLRFAEARVPGKPIVQLFLYDPDGNGVEIGNFDAQ</sequence>
<gene>
    <name evidence="2" type="primary">auaG</name>
    <name evidence="2" type="ORF">SNAT2548_LOCUS20012</name>
</gene>
<dbReference type="EMBL" id="CAJNDS010002196">
    <property type="protein sequence ID" value="CAE7367898.1"/>
    <property type="molecule type" value="Genomic_DNA"/>
</dbReference>
<dbReference type="SUPFAM" id="SSF54593">
    <property type="entry name" value="Glyoxalase/Bleomycin resistance protein/Dihydroxybiphenyl dioxygenase"/>
    <property type="match status" value="1"/>
</dbReference>
<evidence type="ECO:0000313" key="3">
    <source>
        <dbReference type="Proteomes" id="UP000604046"/>
    </source>
</evidence>
<dbReference type="CDD" id="cd07245">
    <property type="entry name" value="VOC_like"/>
    <property type="match status" value="1"/>
</dbReference>
<dbReference type="InterPro" id="IPR002938">
    <property type="entry name" value="FAD-bd"/>
</dbReference>
<dbReference type="Gene3D" id="3.10.180.10">
    <property type="entry name" value="2,3-Dihydroxybiphenyl 1,2-Dioxygenase, domain 1"/>
    <property type="match status" value="1"/>
</dbReference>
<dbReference type="InterPro" id="IPR037523">
    <property type="entry name" value="VOC_core"/>
</dbReference>
<reference evidence="2" key="1">
    <citation type="submission" date="2021-02" db="EMBL/GenBank/DDBJ databases">
        <authorList>
            <person name="Dougan E. K."/>
            <person name="Rhodes N."/>
            <person name="Thang M."/>
            <person name="Chan C."/>
        </authorList>
    </citation>
    <scope>NUCLEOTIDE SEQUENCE</scope>
</reference>
<dbReference type="PROSITE" id="PS51819">
    <property type="entry name" value="VOC"/>
    <property type="match status" value="1"/>
</dbReference>
<evidence type="ECO:0000259" key="1">
    <source>
        <dbReference type="PROSITE" id="PS51819"/>
    </source>
</evidence>
<accession>A0A812PZD4</accession>
<dbReference type="PANTHER" id="PTHR47469:SF2">
    <property type="entry name" value="OS06G0597600 PROTEIN"/>
    <property type="match status" value="1"/>
</dbReference>
<comment type="caution">
    <text evidence="2">The sequence shown here is derived from an EMBL/GenBank/DDBJ whole genome shotgun (WGS) entry which is preliminary data.</text>
</comment>
<dbReference type="Pfam" id="PF00903">
    <property type="entry name" value="Glyoxalase"/>
    <property type="match status" value="1"/>
</dbReference>
<dbReference type="Gene3D" id="3.50.50.60">
    <property type="entry name" value="FAD/NAD(P)-binding domain"/>
    <property type="match status" value="1"/>
</dbReference>
<organism evidence="2 3">
    <name type="scientific">Symbiodinium natans</name>
    <dbReference type="NCBI Taxonomy" id="878477"/>
    <lineage>
        <taxon>Eukaryota</taxon>
        <taxon>Sar</taxon>
        <taxon>Alveolata</taxon>
        <taxon>Dinophyceae</taxon>
        <taxon>Suessiales</taxon>
        <taxon>Symbiodiniaceae</taxon>
        <taxon>Symbiodinium</taxon>
    </lineage>
</organism>
<dbReference type="OrthoDB" id="16820at2759"/>
<proteinExistence type="predicted"/>
<dbReference type="InterPro" id="IPR029068">
    <property type="entry name" value="Glyas_Bleomycin-R_OHBP_Dase"/>
</dbReference>
<dbReference type="SUPFAM" id="SSF54373">
    <property type="entry name" value="FAD-linked reductases, C-terminal domain"/>
    <property type="match status" value="1"/>
</dbReference>
<evidence type="ECO:0000313" key="2">
    <source>
        <dbReference type="EMBL" id="CAE7367898.1"/>
    </source>
</evidence>
<dbReference type="InterPro" id="IPR004360">
    <property type="entry name" value="Glyas_Fos-R_dOase_dom"/>
</dbReference>
<feature type="domain" description="VOC" evidence="1">
    <location>
        <begin position="517"/>
        <end position="658"/>
    </location>
</feature>
<dbReference type="GO" id="GO:0071949">
    <property type="term" value="F:FAD binding"/>
    <property type="evidence" value="ECO:0007669"/>
    <property type="project" value="InterPro"/>
</dbReference>
<dbReference type="SUPFAM" id="SSF51905">
    <property type="entry name" value="FAD/NAD(P)-binding domain"/>
    <property type="match status" value="1"/>
</dbReference>
<dbReference type="Proteomes" id="UP000604046">
    <property type="component" value="Unassembled WGS sequence"/>
</dbReference>
<dbReference type="Pfam" id="PF01494">
    <property type="entry name" value="FAD_binding_3"/>
    <property type="match status" value="2"/>
</dbReference>
<dbReference type="AlphaFoldDB" id="A0A812PZD4"/>
<dbReference type="InterPro" id="IPR036188">
    <property type="entry name" value="FAD/NAD-bd_sf"/>
</dbReference>
<protein>
    <submittedName>
        <fullName evidence="2">AuaG protein</fullName>
    </submittedName>
</protein>
<dbReference type="InterPro" id="IPR053212">
    <property type="entry name" value="DHP_3-monooxygenase"/>
</dbReference>
<keyword evidence="3" id="KW-1185">Reference proteome</keyword>
<dbReference type="PRINTS" id="PR00420">
    <property type="entry name" value="RNGMNOXGNASE"/>
</dbReference>
<dbReference type="PANTHER" id="PTHR47469">
    <property type="entry name" value="MONOOXYGENASE-LIKE"/>
    <property type="match status" value="1"/>
</dbReference>